<proteinExistence type="predicted"/>
<evidence type="ECO:0000256" key="4">
    <source>
        <dbReference type="SAM" id="SignalP"/>
    </source>
</evidence>
<keyword evidence="2" id="KW-0456">Lyase</keyword>
<evidence type="ECO:0000313" key="6">
    <source>
        <dbReference type="Proteomes" id="UP000821837"/>
    </source>
</evidence>
<dbReference type="GO" id="GO:0003839">
    <property type="term" value="F:gamma-glutamylcyclotransferase activity"/>
    <property type="evidence" value="ECO:0007669"/>
    <property type="project" value="UniProtKB-EC"/>
</dbReference>
<protein>
    <recommendedName>
        <fullName evidence="1">gamma-glutamylcyclotransferase</fullName>
        <ecNumber evidence="1">4.3.2.9</ecNumber>
    </recommendedName>
</protein>
<dbReference type="PANTHER" id="PTHR12935">
    <property type="entry name" value="GAMMA-GLUTAMYLCYCLOTRANSFERASE"/>
    <property type="match status" value="1"/>
</dbReference>
<name>A0A9D4PCL2_RHISA</name>
<keyword evidence="4" id="KW-0732">Signal</keyword>
<sequence>MLAIFLILFEYDLREVLTRWVPAALGNVSQNPRIAGDDFDDQADSEPDDILYFAYASNMWSRRIHICNPTAKFLDIGEWRQRATTKAGRYRKAVIRKEAVCRTYIYGHTKAGKRGVPSLFYKAVIVAGAIEHKLPETYVQQLVKQPDNGNVQGVSVPLDVGELRSS</sequence>
<dbReference type="Gene3D" id="3.10.490.10">
    <property type="entry name" value="Gamma-glutamyl cyclotransferase-like"/>
    <property type="match status" value="1"/>
</dbReference>
<keyword evidence="6" id="KW-1185">Reference proteome</keyword>
<evidence type="ECO:0000256" key="2">
    <source>
        <dbReference type="ARBA" id="ARBA00023239"/>
    </source>
</evidence>
<dbReference type="VEuPathDB" id="VectorBase:RSAN_049773"/>
<dbReference type="EC" id="4.3.2.9" evidence="1"/>
<reference evidence="5" key="1">
    <citation type="journal article" date="2020" name="Cell">
        <title>Large-Scale Comparative Analyses of Tick Genomes Elucidate Their Genetic Diversity and Vector Capacities.</title>
        <authorList>
            <consortium name="Tick Genome and Microbiome Consortium (TIGMIC)"/>
            <person name="Jia N."/>
            <person name="Wang J."/>
            <person name="Shi W."/>
            <person name="Du L."/>
            <person name="Sun Y."/>
            <person name="Zhan W."/>
            <person name="Jiang J.F."/>
            <person name="Wang Q."/>
            <person name="Zhang B."/>
            <person name="Ji P."/>
            <person name="Bell-Sakyi L."/>
            <person name="Cui X.M."/>
            <person name="Yuan T.T."/>
            <person name="Jiang B.G."/>
            <person name="Yang W.F."/>
            <person name="Lam T.T."/>
            <person name="Chang Q.C."/>
            <person name="Ding S.J."/>
            <person name="Wang X.J."/>
            <person name="Zhu J.G."/>
            <person name="Ruan X.D."/>
            <person name="Zhao L."/>
            <person name="Wei J.T."/>
            <person name="Ye R.Z."/>
            <person name="Que T.C."/>
            <person name="Du C.H."/>
            <person name="Zhou Y.H."/>
            <person name="Cheng J.X."/>
            <person name="Dai P.F."/>
            <person name="Guo W.B."/>
            <person name="Han X.H."/>
            <person name="Huang E.J."/>
            <person name="Li L.F."/>
            <person name="Wei W."/>
            <person name="Gao Y.C."/>
            <person name="Liu J.Z."/>
            <person name="Shao H.Z."/>
            <person name="Wang X."/>
            <person name="Wang C.C."/>
            <person name="Yang T.C."/>
            <person name="Huo Q.B."/>
            <person name="Li W."/>
            <person name="Chen H.Y."/>
            <person name="Chen S.E."/>
            <person name="Zhou L.G."/>
            <person name="Ni X.B."/>
            <person name="Tian J.H."/>
            <person name="Sheng Y."/>
            <person name="Liu T."/>
            <person name="Pan Y.S."/>
            <person name="Xia L.Y."/>
            <person name="Li J."/>
            <person name="Zhao F."/>
            <person name="Cao W.C."/>
        </authorList>
    </citation>
    <scope>NUCLEOTIDE SEQUENCE</scope>
    <source>
        <strain evidence="5">Rsan-2018</strain>
    </source>
</reference>
<evidence type="ECO:0000313" key="5">
    <source>
        <dbReference type="EMBL" id="KAH7936369.1"/>
    </source>
</evidence>
<feature type="signal peptide" evidence="4">
    <location>
        <begin position="1"/>
        <end position="18"/>
    </location>
</feature>
<feature type="chain" id="PRO_5038691980" description="gamma-glutamylcyclotransferase" evidence="4">
    <location>
        <begin position="19"/>
        <end position="166"/>
    </location>
</feature>
<feature type="binding site" evidence="3">
    <location>
        <begin position="52"/>
        <end position="57"/>
    </location>
    <ligand>
        <name>substrate</name>
    </ligand>
</feature>
<dbReference type="Proteomes" id="UP000821837">
    <property type="component" value="Unassembled WGS sequence"/>
</dbReference>
<dbReference type="InterPro" id="IPR017939">
    <property type="entry name" value="G-Glutamylcylcotransferase"/>
</dbReference>
<dbReference type="AlphaFoldDB" id="A0A9D4PCL2"/>
<organism evidence="5 6">
    <name type="scientific">Rhipicephalus sanguineus</name>
    <name type="common">Brown dog tick</name>
    <name type="synonym">Ixodes sanguineus</name>
    <dbReference type="NCBI Taxonomy" id="34632"/>
    <lineage>
        <taxon>Eukaryota</taxon>
        <taxon>Metazoa</taxon>
        <taxon>Ecdysozoa</taxon>
        <taxon>Arthropoda</taxon>
        <taxon>Chelicerata</taxon>
        <taxon>Arachnida</taxon>
        <taxon>Acari</taxon>
        <taxon>Parasitiformes</taxon>
        <taxon>Ixodida</taxon>
        <taxon>Ixodoidea</taxon>
        <taxon>Ixodidae</taxon>
        <taxon>Rhipicephalinae</taxon>
        <taxon>Rhipicephalus</taxon>
        <taxon>Rhipicephalus</taxon>
    </lineage>
</organism>
<accession>A0A9D4PCL2</accession>
<evidence type="ECO:0000256" key="3">
    <source>
        <dbReference type="PIRSR" id="PIRSR617939-2"/>
    </source>
</evidence>
<reference evidence="5" key="2">
    <citation type="submission" date="2021-09" db="EMBL/GenBank/DDBJ databases">
        <authorList>
            <person name="Jia N."/>
            <person name="Wang J."/>
            <person name="Shi W."/>
            <person name="Du L."/>
            <person name="Sun Y."/>
            <person name="Zhan W."/>
            <person name="Jiang J."/>
            <person name="Wang Q."/>
            <person name="Zhang B."/>
            <person name="Ji P."/>
            <person name="Sakyi L.B."/>
            <person name="Cui X."/>
            <person name="Yuan T."/>
            <person name="Jiang B."/>
            <person name="Yang W."/>
            <person name="Lam T.T.-Y."/>
            <person name="Chang Q."/>
            <person name="Ding S."/>
            <person name="Wang X."/>
            <person name="Zhu J."/>
            <person name="Ruan X."/>
            <person name="Zhao L."/>
            <person name="Wei J."/>
            <person name="Que T."/>
            <person name="Du C."/>
            <person name="Cheng J."/>
            <person name="Dai P."/>
            <person name="Han X."/>
            <person name="Huang E."/>
            <person name="Gao Y."/>
            <person name="Liu J."/>
            <person name="Shao H."/>
            <person name="Ye R."/>
            <person name="Li L."/>
            <person name="Wei W."/>
            <person name="Wang X."/>
            <person name="Wang C."/>
            <person name="Huo Q."/>
            <person name="Li W."/>
            <person name="Guo W."/>
            <person name="Chen H."/>
            <person name="Chen S."/>
            <person name="Zhou L."/>
            <person name="Zhou L."/>
            <person name="Ni X."/>
            <person name="Tian J."/>
            <person name="Zhou Y."/>
            <person name="Sheng Y."/>
            <person name="Liu T."/>
            <person name="Pan Y."/>
            <person name="Xia L."/>
            <person name="Li J."/>
            <person name="Zhao F."/>
            <person name="Cao W."/>
        </authorList>
    </citation>
    <scope>NUCLEOTIDE SEQUENCE</scope>
    <source>
        <strain evidence="5">Rsan-2018</strain>
        <tissue evidence="5">Larvae</tissue>
    </source>
</reference>
<comment type="caution">
    <text evidence="5">The sequence shown here is derived from an EMBL/GenBank/DDBJ whole genome shotgun (WGS) entry which is preliminary data.</text>
</comment>
<dbReference type="EMBL" id="JABSTV010001255">
    <property type="protein sequence ID" value="KAH7936369.1"/>
    <property type="molecule type" value="Genomic_DNA"/>
</dbReference>
<evidence type="ECO:0000256" key="1">
    <source>
        <dbReference type="ARBA" id="ARBA00012346"/>
    </source>
</evidence>
<dbReference type="Pfam" id="PF13772">
    <property type="entry name" value="AIG2_2"/>
    <property type="match status" value="1"/>
</dbReference>
<gene>
    <name evidence="5" type="ORF">HPB52_021769</name>
</gene>
<dbReference type="PANTHER" id="PTHR12935:SF0">
    <property type="entry name" value="GAMMA-GLUTAMYLCYCLOTRANSFERASE"/>
    <property type="match status" value="1"/>
</dbReference>